<keyword evidence="5" id="KW-0597">Phosphoprotein</keyword>
<dbReference type="InterPro" id="IPR036179">
    <property type="entry name" value="Ig-like_dom_sf"/>
</dbReference>
<dbReference type="PANTHER" id="PTHR35971:SF5">
    <property type="entry name" value="OBSCURIN LIKE CYTOSKELETAL ADAPTOR 1"/>
    <property type="match status" value="1"/>
</dbReference>
<evidence type="ECO:0000256" key="6">
    <source>
        <dbReference type="ARBA" id="ARBA00022737"/>
    </source>
</evidence>
<organism evidence="11 12">
    <name type="scientific">Paramormyrops kingsleyae</name>
    <dbReference type="NCBI Taxonomy" id="1676925"/>
    <lineage>
        <taxon>Eukaryota</taxon>
        <taxon>Metazoa</taxon>
        <taxon>Chordata</taxon>
        <taxon>Craniata</taxon>
        <taxon>Vertebrata</taxon>
        <taxon>Euteleostomi</taxon>
        <taxon>Actinopterygii</taxon>
        <taxon>Neopterygii</taxon>
        <taxon>Teleostei</taxon>
        <taxon>Osteoglossocephala</taxon>
        <taxon>Osteoglossomorpha</taxon>
        <taxon>Osteoglossiformes</taxon>
        <taxon>Mormyridae</taxon>
        <taxon>Paramormyrops</taxon>
    </lineage>
</organism>
<evidence type="ECO:0000256" key="5">
    <source>
        <dbReference type="ARBA" id="ARBA00022553"/>
    </source>
</evidence>
<dbReference type="AlphaFoldDB" id="A0A3B3QDI6"/>
<dbReference type="InterPro" id="IPR013098">
    <property type="entry name" value="Ig_I-set"/>
</dbReference>
<dbReference type="InterPro" id="IPR003598">
    <property type="entry name" value="Ig_sub2"/>
</dbReference>
<keyword evidence="8" id="KW-0539">Nucleus</keyword>
<proteinExistence type="inferred from homology"/>
<evidence type="ECO:0000256" key="2">
    <source>
        <dbReference type="ARBA" id="ARBA00004496"/>
    </source>
</evidence>
<keyword evidence="6" id="KW-0677">Repeat</keyword>
<protein>
    <recommendedName>
        <fullName evidence="10">Ig-like domain-containing protein</fullName>
    </recommendedName>
</protein>
<dbReference type="CDD" id="cd00096">
    <property type="entry name" value="Ig"/>
    <property type="match status" value="1"/>
</dbReference>
<dbReference type="SMART" id="SM00408">
    <property type="entry name" value="IGc2"/>
    <property type="match status" value="1"/>
</dbReference>
<evidence type="ECO:0000259" key="10">
    <source>
        <dbReference type="PROSITE" id="PS50835"/>
    </source>
</evidence>
<dbReference type="GO" id="GO:0005634">
    <property type="term" value="C:nucleus"/>
    <property type="evidence" value="ECO:0007669"/>
    <property type="project" value="UniProtKB-SubCell"/>
</dbReference>
<comment type="subcellular location">
    <subcellularLocation>
        <location evidence="2">Cytoplasm</location>
    </subcellularLocation>
    <subcellularLocation>
        <location evidence="1">Nucleus</location>
    </subcellularLocation>
</comment>
<evidence type="ECO:0000256" key="8">
    <source>
        <dbReference type="ARBA" id="ARBA00023242"/>
    </source>
</evidence>
<sequence>PGDAPFGFQLKAVPLKFVKELKDIVLQEAESIGSSAVFECQVSPSTAITSWMKDGSNLRESPKYKFTSDGKDRKLAIIDVQLSDTGEYTCVAKLGNKEKTSTAKLIVEERDIKIVRPLYSVEVTETESARFETEISEEDVHGHWKLKGEALHQSPVRS</sequence>
<evidence type="ECO:0000313" key="12">
    <source>
        <dbReference type="Proteomes" id="UP000261540"/>
    </source>
</evidence>
<evidence type="ECO:0000256" key="1">
    <source>
        <dbReference type="ARBA" id="ARBA00004123"/>
    </source>
</evidence>
<dbReference type="SMART" id="SM00409">
    <property type="entry name" value="IG"/>
    <property type="match status" value="1"/>
</dbReference>
<dbReference type="PANTHER" id="PTHR35971">
    <property type="entry name" value="SI:DKEY-31G6.6"/>
    <property type="match status" value="1"/>
</dbReference>
<comment type="similarity">
    <text evidence="3">Belongs to the protein kinase superfamily. CAMK Ser/Thr protein kinase family.</text>
</comment>
<evidence type="ECO:0000256" key="4">
    <source>
        <dbReference type="ARBA" id="ARBA00022490"/>
    </source>
</evidence>
<dbReference type="Proteomes" id="UP000261540">
    <property type="component" value="Unplaced"/>
</dbReference>
<reference evidence="11" key="1">
    <citation type="submission" date="2025-08" db="UniProtKB">
        <authorList>
            <consortium name="Ensembl"/>
        </authorList>
    </citation>
    <scope>IDENTIFICATION</scope>
</reference>
<dbReference type="Gene3D" id="2.60.40.10">
    <property type="entry name" value="Immunoglobulins"/>
    <property type="match status" value="2"/>
</dbReference>
<dbReference type="FunFam" id="2.60.40.10:FF:000050">
    <property type="entry name" value="Titin isoform B"/>
    <property type="match status" value="1"/>
</dbReference>
<dbReference type="Pfam" id="PF07679">
    <property type="entry name" value="I-set"/>
    <property type="match status" value="1"/>
</dbReference>
<evidence type="ECO:0000256" key="7">
    <source>
        <dbReference type="ARBA" id="ARBA00023157"/>
    </source>
</evidence>
<keyword evidence="12" id="KW-1185">Reference proteome</keyword>
<accession>A0A3B3QDI6</accession>
<reference evidence="11" key="2">
    <citation type="submission" date="2025-09" db="UniProtKB">
        <authorList>
            <consortium name="Ensembl"/>
        </authorList>
    </citation>
    <scope>IDENTIFICATION</scope>
</reference>
<evidence type="ECO:0000256" key="9">
    <source>
        <dbReference type="ARBA" id="ARBA00023319"/>
    </source>
</evidence>
<dbReference type="InterPro" id="IPR052385">
    <property type="entry name" value="Obscurin/Obscurin-like_Reg"/>
</dbReference>
<name>A0A3B3QDI6_9TELE</name>
<evidence type="ECO:0000256" key="3">
    <source>
        <dbReference type="ARBA" id="ARBA00006692"/>
    </source>
</evidence>
<keyword evidence="4" id="KW-0963">Cytoplasm</keyword>
<feature type="domain" description="Ig-like" evidence="10">
    <location>
        <begin position="14"/>
        <end position="106"/>
    </location>
</feature>
<dbReference type="InterPro" id="IPR007110">
    <property type="entry name" value="Ig-like_dom"/>
</dbReference>
<dbReference type="InterPro" id="IPR003599">
    <property type="entry name" value="Ig_sub"/>
</dbReference>
<dbReference type="PROSITE" id="PS50835">
    <property type="entry name" value="IG_LIKE"/>
    <property type="match status" value="1"/>
</dbReference>
<keyword evidence="9" id="KW-0393">Immunoglobulin domain</keyword>
<dbReference type="GO" id="GO:0005737">
    <property type="term" value="C:cytoplasm"/>
    <property type="evidence" value="ECO:0007669"/>
    <property type="project" value="UniProtKB-SubCell"/>
</dbReference>
<dbReference type="STRING" id="1676925.ENSPKIP00000003481"/>
<dbReference type="SUPFAM" id="SSF48726">
    <property type="entry name" value="Immunoglobulin"/>
    <property type="match status" value="1"/>
</dbReference>
<dbReference type="Ensembl" id="ENSPKIT00000027442.1">
    <property type="protein sequence ID" value="ENSPKIP00000003481.1"/>
    <property type="gene ID" value="ENSPKIG00000020970.1"/>
</dbReference>
<evidence type="ECO:0000313" key="11">
    <source>
        <dbReference type="Ensembl" id="ENSPKIP00000003481.1"/>
    </source>
</evidence>
<dbReference type="InterPro" id="IPR013783">
    <property type="entry name" value="Ig-like_fold"/>
</dbReference>
<dbReference type="GeneTree" id="ENSGT01110000267173"/>
<keyword evidence="7" id="KW-1015">Disulfide bond</keyword>